<accession>A0ABS9CQX5</accession>
<sequence length="142" mass="15277">MHATQGIARTSGRKQSALPMGEVRALPVQARAVISACCISISASVSFAQPTEDPFLVGIDVLKNSPCLDVIVLVENFSNGRAVDQVELNAVNHYLSGFAAVFAPDEEGYLLVSRNAVFQRCFLEPTKSIVDITIELGRELSP</sequence>
<reference evidence="1 2" key="1">
    <citation type="submission" date="2022-01" db="EMBL/GenBank/DDBJ databases">
        <title>Octadecabacter sp. nov., isolated from a marine alga.</title>
        <authorList>
            <person name="Jin M.S."/>
            <person name="Kim H.M."/>
            <person name="Han D.M."/>
            <person name="Jung J.J."/>
            <person name="Jeon C.O."/>
        </authorList>
    </citation>
    <scope>NUCLEOTIDE SEQUENCE [LARGE SCALE GENOMIC DNA]</scope>
    <source>
        <strain evidence="1 2">G9-8</strain>
    </source>
</reference>
<comment type="caution">
    <text evidence="1">The sequence shown here is derived from an EMBL/GenBank/DDBJ whole genome shotgun (WGS) entry which is preliminary data.</text>
</comment>
<dbReference type="EMBL" id="JAKGAQ010000001">
    <property type="protein sequence ID" value="MCF2869578.1"/>
    <property type="molecule type" value="Genomic_DNA"/>
</dbReference>
<protein>
    <submittedName>
        <fullName evidence="1">Uncharacterized protein</fullName>
    </submittedName>
</protein>
<organism evidence="1 2">
    <name type="scientific">Octadecabacter dasysiphoniae</name>
    <dbReference type="NCBI Taxonomy" id="2909341"/>
    <lineage>
        <taxon>Bacteria</taxon>
        <taxon>Pseudomonadati</taxon>
        <taxon>Pseudomonadota</taxon>
        <taxon>Alphaproteobacteria</taxon>
        <taxon>Rhodobacterales</taxon>
        <taxon>Roseobacteraceae</taxon>
        <taxon>Octadecabacter</taxon>
    </lineage>
</organism>
<evidence type="ECO:0000313" key="1">
    <source>
        <dbReference type="EMBL" id="MCF2869578.1"/>
    </source>
</evidence>
<proteinExistence type="predicted"/>
<evidence type="ECO:0000313" key="2">
    <source>
        <dbReference type="Proteomes" id="UP001200557"/>
    </source>
</evidence>
<name>A0ABS9CQX5_9RHOB</name>
<gene>
    <name evidence="1" type="ORF">L0664_00745</name>
</gene>
<dbReference type="Proteomes" id="UP001200557">
    <property type="component" value="Unassembled WGS sequence"/>
</dbReference>
<dbReference type="RefSeq" id="WP_235223710.1">
    <property type="nucleotide sequence ID" value="NZ_JAKGAQ010000001.1"/>
</dbReference>
<keyword evidence="2" id="KW-1185">Reference proteome</keyword>